<evidence type="ECO:0000256" key="3">
    <source>
        <dbReference type="ARBA" id="ARBA00022475"/>
    </source>
</evidence>
<comment type="similarity">
    <text evidence="7">Belongs to the binding-protein-dependent transport system permease family.</text>
</comment>
<dbReference type="PANTHER" id="PTHR43744:SF12">
    <property type="entry name" value="ABC TRANSPORTER PERMEASE PROTEIN MG189-RELATED"/>
    <property type="match status" value="1"/>
</dbReference>
<comment type="subcellular location">
    <subcellularLocation>
        <location evidence="1 7">Cell membrane</location>
        <topology evidence="1 7">Multi-pass membrane protein</topology>
    </subcellularLocation>
</comment>
<organism evidence="9 10">
    <name type="scientific">Microbacterium awajiense</name>
    <dbReference type="NCBI Taxonomy" id="415214"/>
    <lineage>
        <taxon>Bacteria</taxon>
        <taxon>Bacillati</taxon>
        <taxon>Actinomycetota</taxon>
        <taxon>Actinomycetes</taxon>
        <taxon>Micrococcales</taxon>
        <taxon>Microbacteriaceae</taxon>
        <taxon>Microbacterium</taxon>
    </lineage>
</organism>
<dbReference type="Gene3D" id="1.10.3720.10">
    <property type="entry name" value="MetI-like"/>
    <property type="match status" value="1"/>
</dbReference>
<evidence type="ECO:0000256" key="2">
    <source>
        <dbReference type="ARBA" id="ARBA00022448"/>
    </source>
</evidence>
<keyword evidence="3" id="KW-1003">Cell membrane</keyword>
<evidence type="ECO:0000256" key="6">
    <source>
        <dbReference type="ARBA" id="ARBA00023136"/>
    </source>
</evidence>
<evidence type="ECO:0000313" key="10">
    <source>
        <dbReference type="Proteomes" id="UP001501697"/>
    </source>
</evidence>
<sequence>MSSTKTVVLAERKSQRSGLEADYGVLRKPKKQVGVVIALCVLVLLSLLPYLFMVTASFKDNVQFADNQWAIMFPLHWENYATAWEQIQPYMLASIIVAAASILGIVLLSTVAGFVLARYTFPGRTFFFVMIAALMMVPSISSLIPLFLLMRDLNLLNTYIVLVIPHVAGGAVLGTILMKTFIEGIPQSLFDAARIDGANGPRLFRSIMLPLSMPVIGTVGLITINGVWNDFFWPLLTITDNELRTVSVGLLFFQGQNATLYGPMFAGYLIASLPLLLLFVFLSKYFLAGVQGGLPGSH</sequence>
<feature type="transmembrane region" description="Helical" evidence="7">
    <location>
        <begin position="203"/>
        <end position="228"/>
    </location>
</feature>
<feature type="transmembrane region" description="Helical" evidence="7">
    <location>
        <begin position="159"/>
        <end position="182"/>
    </location>
</feature>
<evidence type="ECO:0000256" key="4">
    <source>
        <dbReference type="ARBA" id="ARBA00022692"/>
    </source>
</evidence>
<dbReference type="PROSITE" id="PS50928">
    <property type="entry name" value="ABC_TM1"/>
    <property type="match status" value="1"/>
</dbReference>
<dbReference type="Proteomes" id="UP001501697">
    <property type="component" value="Unassembled WGS sequence"/>
</dbReference>
<proteinExistence type="inferred from homology"/>
<evidence type="ECO:0000256" key="1">
    <source>
        <dbReference type="ARBA" id="ARBA00004651"/>
    </source>
</evidence>
<reference evidence="10" key="1">
    <citation type="journal article" date="2019" name="Int. J. Syst. Evol. Microbiol.">
        <title>The Global Catalogue of Microorganisms (GCM) 10K type strain sequencing project: providing services to taxonomists for standard genome sequencing and annotation.</title>
        <authorList>
            <consortium name="The Broad Institute Genomics Platform"/>
            <consortium name="The Broad Institute Genome Sequencing Center for Infectious Disease"/>
            <person name="Wu L."/>
            <person name="Ma J."/>
        </authorList>
    </citation>
    <scope>NUCLEOTIDE SEQUENCE [LARGE SCALE GENOMIC DNA]</scope>
    <source>
        <strain evidence="10">JCM 16544</strain>
    </source>
</reference>
<dbReference type="PANTHER" id="PTHR43744">
    <property type="entry name" value="ABC TRANSPORTER PERMEASE PROTEIN MG189-RELATED-RELATED"/>
    <property type="match status" value="1"/>
</dbReference>
<dbReference type="Pfam" id="PF00528">
    <property type="entry name" value="BPD_transp_1"/>
    <property type="match status" value="1"/>
</dbReference>
<feature type="transmembrane region" description="Helical" evidence="7">
    <location>
        <begin position="260"/>
        <end position="282"/>
    </location>
</feature>
<comment type="caution">
    <text evidence="9">The sequence shown here is derived from an EMBL/GenBank/DDBJ whole genome shotgun (WGS) entry which is preliminary data.</text>
</comment>
<protein>
    <submittedName>
        <fullName evidence="9">Carbohydrate ABC transporter permease</fullName>
    </submittedName>
</protein>
<evidence type="ECO:0000256" key="7">
    <source>
        <dbReference type="RuleBase" id="RU363032"/>
    </source>
</evidence>
<evidence type="ECO:0000259" key="8">
    <source>
        <dbReference type="PROSITE" id="PS50928"/>
    </source>
</evidence>
<keyword evidence="4 7" id="KW-0812">Transmembrane</keyword>
<dbReference type="InterPro" id="IPR000515">
    <property type="entry name" value="MetI-like"/>
</dbReference>
<feature type="domain" description="ABC transmembrane type-1" evidence="8">
    <location>
        <begin position="91"/>
        <end position="282"/>
    </location>
</feature>
<keyword evidence="6 7" id="KW-0472">Membrane</keyword>
<keyword evidence="2 7" id="KW-0813">Transport</keyword>
<feature type="transmembrane region" description="Helical" evidence="7">
    <location>
        <begin position="33"/>
        <end position="52"/>
    </location>
</feature>
<gene>
    <name evidence="9" type="ORF">GCM10022200_24570</name>
</gene>
<evidence type="ECO:0000313" key="9">
    <source>
        <dbReference type="EMBL" id="GAA3640075.1"/>
    </source>
</evidence>
<accession>A0ABP7AT56</accession>
<keyword evidence="5 7" id="KW-1133">Transmembrane helix</keyword>
<dbReference type="CDD" id="cd06261">
    <property type="entry name" value="TM_PBP2"/>
    <property type="match status" value="1"/>
</dbReference>
<name>A0ABP7AT56_9MICO</name>
<keyword evidence="10" id="KW-1185">Reference proteome</keyword>
<feature type="transmembrane region" description="Helical" evidence="7">
    <location>
        <begin position="90"/>
        <end position="117"/>
    </location>
</feature>
<feature type="transmembrane region" description="Helical" evidence="7">
    <location>
        <begin position="126"/>
        <end position="147"/>
    </location>
</feature>
<evidence type="ECO:0000256" key="5">
    <source>
        <dbReference type="ARBA" id="ARBA00022989"/>
    </source>
</evidence>
<dbReference type="InterPro" id="IPR035906">
    <property type="entry name" value="MetI-like_sf"/>
</dbReference>
<dbReference type="SUPFAM" id="SSF161098">
    <property type="entry name" value="MetI-like"/>
    <property type="match status" value="1"/>
</dbReference>
<dbReference type="RefSeq" id="WP_344738990.1">
    <property type="nucleotide sequence ID" value="NZ_BAAAYU010000005.1"/>
</dbReference>
<dbReference type="EMBL" id="BAAAYU010000005">
    <property type="protein sequence ID" value="GAA3640075.1"/>
    <property type="molecule type" value="Genomic_DNA"/>
</dbReference>